<dbReference type="EMBL" id="BCSX01000018">
    <property type="protein sequence ID" value="GAS87278.1"/>
    <property type="molecule type" value="Genomic_DNA"/>
</dbReference>
<organism evidence="1 2">
    <name type="scientific">Mycolicibacterium brisbanense</name>
    <dbReference type="NCBI Taxonomy" id="146020"/>
    <lineage>
        <taxon>Bacteria</taxon>
        <taxon>Bacillati</taxon>
        <taxon>Actinomycetota</taxon>
        <taxon>Actinomycetes</taxon>
        <taxon>Mycobacteriales</taxon>
        <taxon>Mycobacteriaceae</taxon>
        <taxon>Mycolicibacterium</taxon>
    </lineage>
</organism>
<comment type="caution">
    <text evidence="1">The sequence shown here is derived from an EMBL/GenBank/DDBJ whole genome shotgun (WGS) entry which is preliminary data.</text>
</comment>
<protein>
    <submittedName>
        <fullName evidence="1">Uncharacterized protein</fullName>
    </submittedName>
</protein>
<sequence length="169" mass="19410">MIDEPRARELAIGAFDAQQVVLGGAQELTDGWFFPAVAKGRDLYTGVIVNKETGRCLRVRVHTPLDKDPTLYDRGYQYDSYDLVVLAIGDLDQTVRVVMDLHVVTLDTYYKNDRVYRVGRGLTEAEVRERLSKLPCVLSGPFMYRIDRLEHAREAGWMSFKVFEYRGKE</sequence>
<dbReference type="RefSeq" id="WP_029370575.1">
    <property type="nucleotide sequence ID" value="NZ_BCSX01000018.1"/>
</dbReference>
<evidence type="ECO:0000313" key="2">
    <source>
        <dbReference type="Proteomes" id="UP000069620"/>
    </source>
</evidence>
<reference evidence="2" key="2">
    <citation type="submission" date="2016-02" db="EMBL/GenBank/DDBJ databases">
        <title>Draft genome sequence of five rapidly growing Mycobacterium species.</title>
        <authorList>
            <person name="Katahira K."/>
            <person name="Gotou Y."/>
            <person name="Iida K."/>
            <person name="Ogura Y."/>
            <person name="Hayashi T."/>
        </authorList>
    </citation>
    <scope>NUCLEOTIDE SEQUENCE [LARGE SCALE GENOMIC DNA]</scope>
    <source>
        <strain evidence="2">JCM15654</strain>
    </source>
</reference>
<proteinExistence type="predicted"/>
<gene>
    <name evidence="1" type="ORF">RMCB_1374</name>
</gene>
<reference evidence="2" key="1">
    <citation type="journal article" date="2016" name="Genome Announc.">
        <title>Draft Genome Sequences of Five Rapidly Growing Mycobacterium Species, M. thermoresistibile, M. fortuitum subsp. acetamidolyticum, M. canariasense, M. brisbanense, and M. novocastrense.</title>
        <authorList>
            <person name="Katahira K."/>
            <person name="Ogura Y."/>
            <person name="Gotoh Y."/>
            <person name="Hayashi T."/>
        </authorList>
    </citation>
    <scope>NUCLEOTIDE SEQUENCE [LARGE SCALE GENOMIC DNA]</scope>
    <source>
        <strain evidence="2">JCM15654</strain>
    </source>
</reference>
<dbReference type="Proteomes" id="UP000069620">
    <property type="component" value="Unassembled WGS sequence"/>
</dbReference>
<evidence type="ECO:0000313" key="1">
    <source>
        <dbReference type="EMBL" id="GAS87278.1"/>
    </source>
</evidence>
<accession>A0A100VWH8</accession>
<keyword evidence="2" id="KW-1185">Reference proteome</keyword>
<dbReference type="OrthoDB" id="4625045at2"/>
<dbReference type="AlphaFoldDB" id="A0A100VWH8"/>
<name>A0A100VWH8_9MYCO</name>